<evidence type="ECO:0000313" key="2">
    <source>
        <dbReference type="Proteomes" id="UP001165960"/>
    </source>
</evidence>
<dbReference type="EMBL" id="QTSX02007250">
    <property type="protein sequence ID" value="KAJ9049298.1"/>
    <property type="molecule type" value="Genomic_DNA"/>
</dbReference>
<dbReference type="Proteomes" id="UP001165960">
    <property type="component" value="Unassembled WGS sequence"/>
</dbReference>
<reference evidence="1" key="1">
    <citation type="submission" date="2022-04" db="EMBL/GenBank/DDBJ databases">
        <title>Genome of the entomopathogenic fungus Entomophthora muscae.</title>
        <authorList>
            <person name="Elya C."/>
            <person name="Lovett B.R."/>
            <person name="Lee E."/>
            <person name="Macias A.M."/>
            <person name="Hajek A.E."/>
            <person name="De Bivort B.L."/>
            <person name="Kasson M.T."/>
            <person name="De Fine Licht H.H."/>
            <person name="Stajich J.E."/>
        </authorList>
    </citation>
    <scope>NUCLEOTIDE SEQUENCE</scope>
    <source>
        <strain evidence="1">Berkeley</strain>
    </source>
</reference>
<comment type="caution">
    <text evidence="1">The sequence shown here is derived from an EMBL/GenBank/DDBJ whole genome shotgun (WGS) entry which is preliminary data.</text>
</comment>
<organism evidence="1 2">
    <name type="scientific">Entomophthora muscae</name>
    <dbReference type="NCBI Taxonomy" id="34485"/>
    <lineage>
        <taxon>Eukaryota</taxon>
        <taxon>Fungi</taxon>
        <taxon>Fungi incertae sedis</taxon>
        <taxon>Zoopagomycota</taxon>
        <taxon>Entomophthoromycotina</taxon>
        <taxon>Entomophthoromycetes</taxon>
        <taxon>Entomophthorales</taxon>
        <taxon>Entomophthoraceae</taxon>
        <taxon>Entomophthora</taxon>
    </lineage>
</organism>
<sequence length="423" mass="47328">MDFLTNASHYIPRMFKQRNSFRSRTIASRQPSTSVLQSPEITFTTRSRRSHKRFPSFSIQAMPFTDSSEDEGIILSSSPSKAELPESEAYIAPCERRISNTRPFYLINETIPSLETGMSKIEFGVRSSDFTPLAFKTVINPVDAERETSFLRKVEGLSNVIQLLDTFEDDKKRSVLVLPVLRRLNLLKLDLIDVSKYAGQLAKALHGIHNRNIVHMDVTLSNLMADDDNNLVLIDFGLSTLLNDDTNCRSCGTPGYIAPEVFEPNFKPTPKVDVFGAGVILGCMLQPYITGCDLQYLGGSMVRSTTTEGIIAKLDSFVARGNGDGLLHPTGSVYSYGQHAGVDAPLIVYQAAELLSLMLQTTPGERPTSGKILSHPFIQASLRPELQHLFDGTDYTTFEERRHMMEIYERQRLSSESLCYYDD</sequence>
<gene>
    <name evidence="1" type="ORF">DSO57_1026085</name>
</gene>
<evidence type="ECO:0000313" key="1">
    <source>
        <dbReference type="EMBL" id="KAJ9049298.1"/>
    </source>
</evidence>
<accession>A0ACC2RGX4</accession>
<protein>
    <submittedName>
        <fullName evidence="1">Uncharacterized protein</fullName>
    </submittedName>
</protein>
<proteinExistence type="predicted"/>
<name>A0ACC2RGX4_9FUNG</name>
<keyword evidence="2" id="KW-1185">Reference proteome</keyword>